<feature type="compositionally biased region" description="Low complexity" evidence="2">
    <location>
        <begin position="80"/>
        <end position="93"/>
    </location>
</feature>
<feature type="region of interest" description="Disordered" evidence="2">
    <location>
        <begin position="166"/>
        <end position="197"/>
    </location>
</feature>
<sequence length="307" mass="34771">MAAAQSFEDVFANLYYRTRDNATSAVAAFTRPRGEALDDDVVAPFLWSRSPWIRVLLLRTVKTGERDHHGVGCRREREPAAAVPGAAGTAAKEASAETDGEKERETQRGRQEGRQRFGVQDRMNLLQGLTPRPPASWGEGSWKMKNEQQQGQIRELQDENGRLHKLLKEKRLRDPTSQEESRRKQDGADEGRAGPRWRNVAATKIVELSKKNRELSSEMESEKSKVRQLNNKVKALERELQKCKSCRKILERTQDLPGLKVSHSAEVTPHGNQGKHRVTKRGPALSYPMFTLVTGIVGRWRAFNEKL</sequence>
<evidence type="ECO:0000256" key="2">
    <source>
        <dbReference type="SAM" id="MobiDB-lite"/>
    </source>
</evidence>
<dbReference type="Proteomes" id="UP001176940">
    <property type="component" value="Unassembled WGS sequence"/>
</dbReference>
<feature type="compositionally biased region" description="Basic and acidic residues" evidence="2">
    <location>
        <begin position="99"/>
        <end position="115"/>
    </location>
</feature>
<feature type="region of interest" description="Disordered" evidence="2">
    <location>
        <begin position="69"/>
        <end position="152"/>
    </location>
</feature>
<gene>
    <name evidence="3" type="ORF">RIMI_LOCUS12436295</name>
</gene>
<feature type="coiled-coil region" evidence="1">
    <location>
        <begin position="205"/>
        <end position="253"/>
    </location>
</feature>
<keyword evidence="1" id="KW-0175">Coiled coil</keyword>
<dbReference type="PANTHER" id="PTHR31935:SF1">
    <property type="entry name" value="COILED-COIL DOMAIN-CONTAINING PROTEIN 13"/>
    <property type="match status" value="1"/>
</dbReference>
<dbReference type="InterPro" id="IPR038929">
    <property type="entry name" value="CCDC13"/>
</dbReference>
<reference evidence="3" key="1">
    <citation type="submission" date="2023-07" db="EMBL/GenBank/DDBJ databases">
        <authorList>
            <person name="Stuckert A."/>
        </authorList>
    </citation>
    <scope>NUCLEOTIDE SEQUENCE</scope>
</reference>
<dbReference type="EMBL" id="CAUEEQ010029504">
    <property type="protein sequence ID" value="CAJ0949065.1"/>
    <property type="molecule type" value="Genomic_DNA"/>
</dbReference>
<dbReference type="PANTHER" id="PTHR31935">
    <property type="entry name" value="COILED-COIL DOMAIN-CONTAINING PROTEIN 13"/>
    <property type="match status" value="1"/>
</dbReference>
<evidence type="ECO:0000256" key="1">
    <source>
        <dbReference type="SAM" id="Coils"/>
    </source>
</evidence>
<accession>A0ABN9LRW2</accession>
<proteinExistence type="predicted"/>
<protein>
    <submittedName>
        <fullName evidence="3">Uncharacterized protein</fullName>
    </submittedName>
</protein>
<evidence type="ECO:0000313" key="4">
    <source>
        <dbReference type="Proteomes" id="UP001176940"/>
    </source>
</evidence>
<evidence type="ECO:0000313" key="3">
    <source>
        <dbReference type="EMBL" id="CAJ0949065.1"/>
    </source>
</evidence>
<name>A0ABN9LRW2_9NEOB</name>
<organism evidence="3 4">
    <name type="scientific">Ranitomeya imitator</name>
    <name type="common">mimic poison frog</name>
    <dbReference type="NCBI Taxonomy" id="111125"/>
    <lineage>
        <taxon>Eukaryota</taxon>
        <taxon>Metazoa</taxon>
        <taxon>Chordata</taxon>
        <taxon>Craniata</taxon>
        <taxon>Vertebrata</taxon>
        <taxon>Euteleostomi</taxon>
        <taxon>Amphibia</taxon>
        <taxon>Batrachia</taxon>
        <taxon>Anura</taxon>
        <taxon>Neobatrachia</taxon>
        <taxon>Hyloidea</taxon>
        <taxon>Dendrobatidae</taxon>
        <taxon>Dendrobatinae</taxon>
        <taxon>Ranitomeya</taxon>
    </lineage>
</organism>
<feature type="compositionally biased region" description="Basic and acidic residues" evidence="2">
    <location>
        <begin position="69"/>
        <end position="79"/>
    </location>
</feature>
<keyword evidence="4" id="KW-1185">Reference proteome</keyword>
<feature type="compositionally biased region" description="Basic and acidic residues" evidence="2">
    <location>
        <begin position="169"/>
        <end position="193"/>
    </location>
</feature>
<comment type="caution">
    <text evidence="3">The sequence shown here is derived from an EMBL/GenBank/DDBJ whole genome shotgun (WGS) entry which is preliminary data.</text>
</comment>